<organism evidence="6 7">
    <name type="scientific">Aphanothece sacrum FPU1</name>
    <dbReference type="NCBI Taxonomy" id="1920663"/>
    <lineage>
        <taxon>Bacteria</taxon>
        <taxon>Bacillati</taxon>
        <taxon>Cyanobacteriota</taxon>
        <taxon>Cyanophyceae</taxon>
        <taxon>Oscillatoriophycideae</taxon>
        <taxon>Chroococcales</taxon>
        <taxon>Aphanothecaceae</taxon>
        <taxon>Aphanothece</taxon>
    </lineage>
</organism>
<dbReference type="InterPro" id="IPR050680">
    <property type="entry name" value="YpeA/RimI_acetyltransf"/>
</dbReference>
<dbReference type="AlphaFoldDB" id="A0A401IDR7"/>
<dbReference type="Gene3D" id="3.40.630.30">
    <property type="match status" value="1"/>
</dbReference>
<dbReference type="NCBIfam" id="TIGR01575">
    <property type="entry name" value="rimI"/>
    <property type="match status" value="1"/>
</dbReference>
<dbReference type="PANTHER" id="PTHR43420">
    <property type="entry name" value="ACETYLTRANSFERASE"/>
    <property type="match status" value="1"/>
</dbReference>
<comment type="similarity">
    <text evidence="1">Belongs to the acetyltransferase family. RimI subfamily.</text>
</comment>
<reference evidence="7" key="1">
    <citation type="submission" date="2017-05" db="EMBL/GenBank/DDBJ databases">
        <title>Physiological properties and genetic analysis related to exopolysaccharide production of fresh-water unicellular cyanobacterium Aphanothece sacrum, Suizenji Nori, that has been cultured as a food source in Japan.</title>
        <authorList>
            <person name="Kanesaki Y."/>
            <person name="Yoshikawa S."/>
            <person name="Ohki K."/>
        </authorList>
    </citation>
    <scope>NUCLEOTIDE SEQUENCE [LARGE SCALE GENOMIC DNA]</scope>
    <source>
        <strain evidence="7">FPU1</strain>
    </source>
</reference>
<protein>
    <submittedName>
        <fullName evidence="6">Ribosomal-protein-alanine acetyltransferase</fullName>
    </submittedName>
</protein>
<dbReference type="RefSeq" id="WP_124977529.1">
    <property type="nucleotide sequence ID" value="NZ_BDQK01000002.1"/>
</dbReference>
<dbReference type="Pfam" id="PF00583">
    <property type="entry name" value="Acetyltransf_1"/>
    <property type="match status" value="1"/>
</dbReference>
<feature type="domain" description="N-acetyltransferase" evidence="5">
    <location>
        <begin position="6"/>
        <end position="152"/>
    </location>
</feature>
<dbReference type="OrthoDB" id="9794566at2"/>
<dbReference type="InterPro" id="IPR016181">
    <property type="entry name" value="Acyl_CoA_acyltransferase"/>
</dbReference>
<comment type="caution">
    <text evidence="6">The sequence shown here is derived from an EMBL/GenBank/DDBJ whole genome shotgun (WGS) entry which is preliminary data.</text>
</comment>
<evidence type="ECO:0000256" key="4">
    <source>
        <dbReference type="ARBA" id="ARBA00023315"/>
    </source>
</evidence>
<evidence type="ECO:0000313" key="6">
    <source>
        <dbReference type="EMBL" id="GBF79427.1"/>
    </source>
</evidence>
<dbReference type="Proteomes" id="UP000287247">
    <property type="component" value="Unassembled WGS sequence"/>
</dbReference>
<evidence type="ECO:0000259" key="5">
    <source>
        <dbReference type="PROSITE" id="PS51186"/>
    </source>
</evidence>
<dbReference type="SUPFAM" id="SSF55729">
    <property type="entry name" value="Acyl-CoA N-acyltransferases (Nat)"/>
    <property type="match status" value="1"/>
</dbReference>
<evidence type="ECO:0000313" key="7">
    <source>
        <dbReference type="Proteomes" id="UP000287247"/>
    </source>
</evidence>
<dbReference type="EMBL" id="BDQK01000002">
    <property type="protein sequence ID" value="GBF79427.1"/>
    <property type="molecule type" value="Genomic_DNA"/>
</dbReference>
<gene>
    <name evidence="6" type="ORF">AsFPU1_0822</name>
</gene>
<dbReference type="InterPro" id="IPR006464">
    <property type="entry name" value="AcTrfase_RimI/Ard1"/>
</dbReference>
<sequence length="181" mass="21229">MSRLSLKINRPELKHLHQIVELDRHCLGGLWTIKGYQQELESLNSSFLVLSIESQNLIIGCGCFWSILEEAHITLLMIHPDYQKQGLGQLLLYEVLKDACQRQLERATLEVRVSNYSALSLYEKFGFKIAGRRKGYYQETGEDALILWRGDLHYPQFQTQMSNLWPNISDRLNQHHWQISW</sequence>
<dbReference type="PROSITE" id="PS51186">
    <property type="entry name" value="GNAT"/>
    <property type="match status" value="1"/>
</dbReference>
<dbReference type="CDD" id="cd04301">
    <property type="entry name" value="NAT_SF"/>
    <property type="match status" value="1"/>
</dbReference>
<accession>A0A401IDR7</accession>
<keyword evidence="7" id="KW-1185">Reference proteome</keyword>
<dbReference type="InterPro" id="IPR000182">
    <property type="entry name" value="GNAT_dom"/>
</dbReference>
<dbReference type="GO" id="GO:0008080">
    <property type="term" value="F:N-acetyltransferase activity"/>
    <property type="evidence" value="ECO:0007669"/>
    <property type="project" value="InterPro"/>
</dbReference>
<dbReference type="PANTHER" id="PTHR43420:SF44">
    <property type="entry name" value="ACETYLTRANSFERASE YPEA"/>
    <property type="match status" value="1"/>
</dbReference>
<keyword evidence="3 6" id="KW-0808">Transferase</keyword>
<evidence type="ECO:0000256" key="3">
    <source>
        <dbReference type="ARBA" id="ARBA00022679"/>
    </source>
</evidence>
<evidence type="ECO:0000256" key="2">
    <source>
        <dbReference type="ARBA" id="ARBA00022490"/>
    </source>
</evidence>
<keyword evidence="4" id="KW-0012">Acyltransferase</keyword>
<evidence type="ECO:0000256" key="1">
    <source>
        <dbReference type="ARBA" id="ARBA00005395"/>
    </source>
</evidence>
<name>A0A401IDR7_APHSA</name>
<keyword evidence="2" id="KW-0963">Cytoplasm</keyword>
<proteinExistence type="inferred from homology"/>